<name>A0A556MZR2_9FLAO</name>
<gene>
    <name evidence="6" type="ORF">FO442_06530</name>
</gene>
<dbReference type="InterPro" id="IPR029035">
    <property type="entry name" value="DHS-like_NAD/FAD-binding_dom"/>
</dbReference>
<dbReference type="Gene3D" id="3.30.1600.10">
    <property type="entry name" value="SIR2/SIRT2 'Small Domain"/>
    <property type="match status" value="1"/>
</dbReference>
<keyword evidence="3" id="KW-0520">NAD</keyword>
<evidence type="ECO:0000313" key="7">
    <source>
        <dbReference type="Proteomes" id="UP000316008"/>
    </source>
</evidence>
<evidence type="ECO:0000313" key="6">
    <source>
        <dbReference type="EMBL" id="TSJ45404.1"/>
    </source>
</evidence>
<dbReference type="PROSITE" id="PS50305">
    <property type="entry name" value="SIRTUIN"/>
    <property type="match status" value="1"/>
</dbReference>
<dbReference type="Gene3D" id="3.40.50.1220">
    <property type="entry name" value="TPP-binding domain"/>
    <property type="match status" value="1"/>
</dbReference>
<keyword evidence="7" id="KW-1185">Reference proteome</keyword>
<evidence type="ECO:0000256" key="4">
    <source>
        <dbReference type="PROSITE-ProRule" id="PRU00236"/>
    </source>
</evidence>
<dbReference type="PANTHER" id="PTHR11085">
    <property type="entry name" value="NAD-DEPENDENT PROTEIN DEACYLASE SIRTUIN-5, MITOCHONDRIAL-RELATED"/>
    <property type="match status" value="1"/>
</dbReference>
<sequence>MKSNLVILSGAGISAESGIKTFRDADGLWENYSIEEVATPRAWQNNPDLVQKFYNERRLNVISAKPNRAHHYFSSLEEHFHVQVITQNIDDLHERAGSSHVLHLHGNIRYAKSSGPAKEKKYYPIEGHELKMTDLCDDGFPLRPHVVWFGEEVPLLYEAAELIKQADILIVVGTSLSVYPAANLIHYTKTSCQKILIDPKADQMQVESLFTKINKSAVEAVEELKELLF</sequence>
<dbReference type="GO" id="GO:0070403">
    <property type="term" value="F:NAD+ binding"/>
    <property type="evidence" value="ECO:0007669"/>
    <property type="project" value="InterPro"/>
</dbReference>
<dbReference type="EC" id="2.3.1.286" evidence="1"/>
<organism evidence="6 7">
    <name type="scientific">Fluviicola chungangensis</name>
    <dbReference type="NCBI Taxonomy" id="2597671"/>
    <lineage>
        <taxon>Bacteria</taxon>
        <taxon>Pseudomonadati</taxon>
        <taxon>Bacteroidota</taxon>
        <taxon>Flavobacteriia</taxon>
        <taxon>Flavobacteriales</taxon>
        <taxon>Crocinitomicaceae</taxon>
        <taxon>Fluviicola</taxon>
    </lineage>
</organism>
<dbReference type="GO" id="GO:0017136">
    <property type="term" value="F:histone deacetylase activity, NAD-dependent"/>
    <property type="evidence" value="ECO:0007669"/>
    <property type="project" value="TreeGrafter"/>
</dbReference>
<dbReference type="EMBL" id="VLPL01000003">
    <property type="protein sequence ID" value="TSJ45404.1"/>
    <property type="molecule type" value="Genomic_DNA"/>
</dbReference>
<dbReference type="AlphaFoldDB" id="A0A556MZR2"/>
<comment type="caution">
    <text evidence="6">The sequence shown here is derived from an EMBL/GenBank/DDBJ whole genome shotgun (WGS) entry which is preliminary data.</text>
</comment>
<dbReference type="InterPro" id="IPR003000">
    <property type="entry name" value="Sirtuin"/>
</dbReference>
<dbReference type="InterPro" id="IPR026591">
    <property type="entry name" value="Sirtuin_cat_small_dom_sf"/>
</dbReference>
<keyword evidence="2" id="KW-0808">Transferase</keyword>
<evidence type="ECO:0000259" key="5">
    <source>
        <dbReference type="PROSITE" id="PS50305"/>
    </source>
</evidence>
<dbReference type="InterPro" id="IPR050134">
    <property type="entry name" value="NAD-dep_sirtuin_deacylases"/>
</dbReference>
<dbReference type="OrthoDB" id="9800582at2"/>
<evidence type="ECO:0000256" key="2">
    <source>
        <dbReference type="ARBA" id="ARBA00022679"/>
    </source>
</evidence>
<accession>A0A556MZR2</accession>
<dbReference type="InterPro" id="IPR026590">
    <property type="entry name" value="Ssirtuin_cat_dom"/>
</dbReference>
<dbReference type="SUPFAM" id="SSF52467">
    <property type="entry name" value="DHS-like NAD/FAD-binding domain"/>
    <property type="match status" value="1"/>
</dbReference>
<proteinExistence type="predicted"/>
<dbReference type="PANTHER" id="PTHR11085:SF4">
    <property type="entry name" value="NAD-DEPENDENT PROTEIN DEACYLASE"/>
    <property type="match status" value="1"/>
</dbReference>
<evidence type="ECO:0000256" key="1">
    <source>
        <dbReference type="ARBA" id="ARBA00012928"/>
    </source>
</evidence>
<feature type="domain" description="Deacetylase sirtuin-type" evidence="5">
    <location>
        <begin position="1"/>
        <end position="229"/>
    </location>
</feature>
<reference evidence="6 7" key="1">
    <citation type="submission" date="2019-07" db="EMBL/GenBank/DDBJ databases">
        <authorList>
            <person name="Huq M.A."/>
        </authorList>
    </citation>
    <scope>NUCLEOTIDE SEQUENCE [LARGE SCALE GENOMIC DNA]</scope>
    <source>
        <strain evidence="6 7">MAH-3</strain>
    </source>
</reference>
<comment type="caution">
    <text evidence="4">Lacks conserved residue(s) required for the propagation of feature annotation.</text>
</comment>
<evidence type="ECO:0000256" key="3">
    <source>
        <dbReference type="ARBA" id="ARBA00023027"/>
    </source>
</evidence>
<protein>
    <recommendedName>
        <fullName evidence="1">protein acetyllysine N-acetyltransferase</fullName>
        <ecNumber evidence="1">2.3.1.286</ecNumber>
    </recommendedName>
</protein>
<dbReference type="Pfam" id="PF02146">
    <property type="entry name" value="SIR2"/>
    <property type="match status" value="1"/>
</dbReference>
<dbReference type="Proteomes" id="UP000316008">
    <property type="component" value="Unassembled WGS sequence"/>
</dbReference>
<dbReference type="RefSeq" id="WP_144332361.1">
    <property type="nucleotide sequence ID" value="NZ_VLPL01000003.1"/>
</dbReference>